<dbReference type="OrthoDB" id="6782564at2759"/>
<evidence type="ECO:0000313" key="2">
    <source>
        <dbReference type="Proteomes" id="UP000325440"/>
    </source>
</evidence>
<dbReference type="AlphaFoldDB" id="A0A5E4MR20"/>
<keyword evidence="2" id="KW-1185">Reference proteome</keyword>
<protein>
    <submittedName>
        <fullName evidence="1">Uncharacterized protein</fullName>
    </submittedName>
</protein>
<dbReference type="EMBL" id="CABPRJ010001011">
    <property type="protein sequence ID" value="VVC34744.1"/>
    <property type="molecule type" value="Genomic_DNA"/>
</dbReference>
<reference evidence="1 2" key="1">
    <citation type="submission" date="2019-08" db="EMBL/GenBank/DDBJ databases">
        <authorList>
            <person name="Alioto T."/>
            <person name="Alioto T."/>
            <person name="Gomez Garrido J."/>
        </authorList>
    </citation>
    <scope>NUCLEOTIDE SEQUENCE [LARGE SCALE GENOMIC DNA]</scope>
</reference>
<dbReference type="Proteomes" id="UP000325440">
    <property type="component" value="Unassembled WGS sequence"/>
</dbReference>
<organism evidence="1 2">
    <name type="scientific">Cinara cedri</name>
    <dbReference type="NCBI Taxonomy" id="506608"/>
    <lineage>
        <taxon>Eukaryota</taxon>
        <taxon>Metazoa</taxon>
        <taxon>Ecdysozoa</taxon>
        <taxon>Arthropoda</taxon>
        <taxon>Hexapoda</taxon>
        <taxon>Insecta</taxon>
        <taxon>Pterygota</taxon>
        <taxon>Neoptera</taxon>
        <taxon>Paraneoptera</taxon>
        <taxon>Hemiptera</taxon>
        <taxon>Sternorrhyncha</taxon>
        <taxon>Aphidomorpha</taxon>
        <taxon>Aphidoidea</taxon>
        <taxon>Aphididae</taxon>
        <taxon>Lachninae</taxon>
        <taxon>Cinara</taxon>
    </lineage>
</organism>
<proteinExistence type="predicted"/>
<accession>A0A5E4MR20</accession>
<gene>
    <name evidence="1" type="ORF">CINCED_3A025223</name>
</gene>
<name>A0A5E4MR20_9HEMI</name>
<evidence type="ECO:0000313" key="1">
    <source>
        <dbReference type="EMBL" id="VVC34744.1"/>
    </source>
</evidence>
<sequence>MLKKIKNNNGMHDIRHNINMMSMMKAGHLRVVLKKNTKEEESITQVLLQAVGENAESFELKDSSQVLISDIDEDASNEEIISAMVAKLGST</sequence>